<dbReference type="PROSITE" id="PS50893">
    <property type="entry name" value="ABC_TRANSPORTER_2"/>
    <property type="match status" value="1"/>
</dbReference>
<dbReference type="PANTHER" id="PTHR42781">
    <property type="entry name" value="SPERMIDINE/PUTRESCINE IMPORT ATP-BINDING PROTEIN POTA"/>
    <property type="match status" value="1"/>
</dbReference>
<evidence type="ECO:0000256" key="2">
    <source>
        <dbReference type="ARBA" id="ARBA00022448"/>
    </source>
</evidence>
<proteinExistence type="inferred from homology"/>
<comment type="similarity">
    <text evidence="1">Belongs to the ABC transporter superfamily.</text>
</comment>
<evidence type="ECO:0000256" key="4">
    <source>
        <dbReference type="ARBA" id="ARBA00022840"/>
    </source>
</evidence>
<dbReference type="InterPro" id="IPR017871">
    <property type="entry name" value="ABC_transporter-like_CS"/>
</dbReference>
<dbReference type="GO" id="GO:0005524">
    <property type="term" value="F:ATP binding"/>
    <property type="evidence" value="ECO:0007669"/>
    <property type="project" value="UniProtKB-KW"/>
</dbReference>
<evidence type="ECO:0000256" key="3">
    <source>
        <dbReference type="ARBA" id="ARBA00022741"/>
    </source>
</evidence>
<protein>
    <submittedName>
        <fullName evidence="6">ABC transporter ATP-binding protein</fullName>
    </submittedName>
</protein>
<dbReference type="PANTHER" id="PTHR42781:SF4">
    <property type="entry name" value="SPERMIDINE_PUTRESCINE IMPORT ATP-BINDING PROTEIN POTA"/>
    <property type="match status" value="1"/>
</dbReference>
<keyword evidence="2" id="KW-0813">Transport</keyword>
<evidence type="ECO:0000256" key="1">
    <source>
        <dbReference type="ARBA" id="ARBA00005417"/>
    </source>
</evidence>
<dbReference type="Pfam" id="PF00005">
    <property type="entry name" value="ABC_tran"/>
    <property type="match status" value="1"/>
</dbReference>
<dbReference type="SMART" id="SM00382">
    <property type="entry name" value="AAA"/>
    <property type="match status" value="1"/>
</dbReference>
<dbReference type="InterPro" id="IPR027417">
    <property type="entry name" value="P-loop_NTPase"/>
</dbReference>
<keyword evidence="4 6" id="KW-0067">ATP-binding</keyword>
<evidence type="ECO:0000313" key="6">
    <source>
        <dbReference type="EMBL" id="MCG7506099.1"/>
    </source>
</evidence>
<dbReference type="RefSeq" id="WP_239365955.1">
    <property type="nucleotide sequence ID" value="NZ_JAKREW010000011.1"/>
</dbReference>
<dbReference type="SUPFAM" id="SSF52540">
    <property type="entry name" value="P-loop containing nucleoside triphosphate hydrolases"/>
    <property type="match status" value="1"/>
</dbReference>
<sequence length="356" mass="38967">MADIVISDLSKMYGGKRVLDRVAMHIVDGEFIAVLGPSGCGKTTLLRLLAGFETPDEGTIQLGGRVVSSREANVPPEKRNIGIVFQNYALWPHMSVADNVGYALKIAGVNSQERLQRSREALSVVGMENLAERAPSDLSGGQRQRVALARCLAAKPSVMLLDEPLANLDVHLRAAMENEFVRFHRHTGATMVYITHDQSEAMALADRIAVIDRGRLVQFDRPRDLYREPQSEMVARFIGNGQVLPVRDVRPEAEAAIVSIFGKDHRVRARRSEQVRSSAKLSVHTSAMRLAQPGDDGFAGKVERVIYRGNHSQVDFIATADPALQLTLHAPADVAIPADDTIQVCIRDGWVIPAAA</sequence>
<dbReference type="InterPro" id="IPR003439">
    <property type="entry name" value="ABC_transporter-like_ATP-bd"/>
</dbReference>
<evidence type="ECO:0000313" key="7">
    <source>
        <dbReference type="Proteomes" id="UP001201701"/>
    </source>
</evidence>
<dbReference type="PROSITE" id="PS00211">
    <property type="entry name" value="ABC_TRANSPORTER_1"/>
    <property type="match status" value="1"/>
</dbReference>
<organism evidence="6 7">
    <name type="scientific">Mesorhizobium retamae</name>
    <dbReference type="NCBI Taxonomy" id="2912854"/>
    <lineage>
        <taxon>Bacteria</taxon>
        <taxon>Pseudomonadati</taxon>
        <taxon>Pseudomonadota</taxon>
        <taxon>Alphaproteobacteria</taxon>
        <taxon>Hyphomicrobiales</taxon>
        <taxon>Phyllobacteriaceae</taxon>
        <taxon>Mesorhizobium</taxon>
    </lineage>
</organism>
<dbReference type="Proteomes" id="UP001201701">
    <property type="component" value="Unassembled WGS sequence"/>
</dbReference>
<dbReference type="InterPro" id="IPR050093">
    <property type="entry name" value="ABC_SmlMolc_Importer"/>
</dbReference>
<keyword evidence="3" id="KW-0547">Nucleotide-binding</keyword>
<evidence type="ECO:0000259" key="5">
    <source>
        <dbReference type="PROSITE" id="PS50893"/>
    </source>
</evidence>
<keyword evidence="7" id="KW-1185">Reference proteome</keyword>
<reference evidence="6 7" key="1">
    <citation type="submission" date="2022-02" db="EMBL/GenBank/DDBJ databases">
        <title>Draft genome sequence of Mezorhizobium retamae strain IRAMC:0171 isolated from Retama raetam nodules.</title>
        <authorList>
            <person name="Bengaied R."/>
            <person name="Sbissi I."/>
            <person name="Huber K."/>
            <person name="Ghodbane F."/>
            <person name="Nouioui I."/>
            <person name="Tarhouni M."/>
            <person name="Gtari M."/>
        </authorList>
    </citation>
    <scope>NUCLEOTIDE SEQUENCE [LARGE SCALE GENOMIC DNA]</scope>
    <source>
        <strain evidence="6 7">IRAMC:0171</strain>
    </source>
</reference>
<gene>
    <name evidence="6" type="ORF">L4923_13830</name>
</gene>
<feature type="domain" description="ABC transporter" evidence="5">
    <location>
        <begin position="4"/>
        <end position="238"/>
    </location>
</feature>
<dbReference type="EMBL" id="JAKREW010000011">
    <property type="protein sequence ID" value="MCG7506099.1"/>
    <property type="molecule type" value="Genomic_DNA"/>
</dbReference>
<name>A0ABS9QHI3_9HYPH</name>
<accession>A0ABS9QHI3</accession>
<dbReference type="InterPro" id="IPR003593">
    <property type="entry name" value="AAA+_ATPase"/>
</dbReference>
<dbReference type="Gene3D" id="3.40.50.300">
    <property type="entry name" value="P-loop containing nucleotide triphosphate hydrolases"/>
    <property type="match status" value="1"/>
</dbReference>
<comment type="caution">
    <text evidence="6">The sequence shown here is derived from an EMBL/GenBank/DDBJ whole genome shotgun (WGS) entry which is preliminary data.</text>
</comment>